<dbReference type="EMBL" id="ML986587">
    <property type="protein sequence ID" value="KAF2268148.1"/>
    <property type="molecule type" value="Genomic_DNA"/>
</dbReference>
<proteinExistence type="predicted"/>
<organism evidence="1 2">
    <name type="scientific">Lojkania enalia</name>
    <dbReference type="NCBI Taxonomy" id="147567"/>
    <lineage>
        <taxon>Eukaryota</taxon>
        <taxon>Fungi</taxon>
        <taxon>Dikarya</taxon>
        <taxon>Ascomycota</taxon>
        <taxon>Pezizomycotina</taxon>
        <taxon>Dothideomycetes</taxon>
        <taxon>Pleosporomycetidae</taxon>
        <taxon>Pleosporales</taxon>
        <taxon>Pleosporales incertae sedis</taxon>
        <taxon>Lojkania</taxon>
    </lineage>
</organism>
<keyword evidence="2" id="KW-1185">Reference proteome</keyword>
<comment type="caution">
    <text evidence="1">The sequence shown here is derived from an EMBL/GenBank/DDBJ whole genome shotgun (WGS) entry which is preliminary data.</text>
</comment>
<sequence>MDAVESAASRVLCLPELLEPILFYAGLSTQNPSSTTDGRSEINWESKDHVLLAAVRDMAELRKKAYGMRFVLCNANQVNRRWNAVIQSSPDIQEVLFMKWHDRKDNVSRFNPLLALKFTWGYFHSHSFPQRDKRYQDAVVRANASWRCMYPVLPPIRQVVASELEENEYNRHSYRSGYISTRMLKRMDGLRMDLLFDIAEAWMWNRHYKSVKFEIEWQGTVDWDDPEVTESLINLRGQAHPISVKRFANDPVKILLGTADGKCHREAPARTIDQVRIILTQSSKHPNGLPGSHVYKHLQSGSERWGLENIVWGSRQTWN</sequence>
<protein>
    <submittedName>
        <fullName evidence="1">Uncharacterized protein</fullName>
    </submittedName>
</protein>
<accession>A0A9P4KG66</accession>
<dbReference type="Proteomes" id="UP000800093">
    <property type="component" value="Unassembled WGS sequence"/>
</dbReference>
<dbReference type="AlphaFoldDB" id="A0A9P4KG66"/>
<evidence type="ECO:0000313" key="2">
    <source>
        <dbReference type="Proteomes" id="UP000800093"/>
    </source>
</evidence>
<reference evidence="2" key="1">
    <citation type="journal article" date="2020" name="Stud. Mycol.">
        <title>101 Dothideomycetes genomes: A test case for predicting lifestyles and emergence of pathogens.</title>
        <authorList>
            <person name="Haridas S."/>
            <person name="Albert R."/>
            <person name="Binder M."/>
            <person name="Bloem J."/>
            <person name="LaButti K."/>
            <person name="Salamov A."/>
            <person name="Andreopoulos B."/>
            <person name="Baker S."/>
            <person name="Barry K."/>
            <person name="Bills G."/>
            <person name="Bluhm B."/>
            <person name="Cannon C."/>
            <person name="Castanera R."/>
            <person name="Culley D."/>
            <person name="Daum C."/>
            <person name="Ezra D."/>
            <person name="Gonzalez J."/>
            <person name="Henrissat B."/>
            <person name="Kuo A."/>
            <person name="Liang C."/>
            <person name="Lipzen A."/>
            <person name="Lutzoni F."/>
            <person name="Magnuson J."/>
            <person name="Mondo S."/>
            <person name="Nolan M."/>
            <person name="Ohm R."/>
            <person name="Pangilinan J."/>
            <person name="Park H.-J."/>
            <person name="Ramirez L."/>
            <person name="Alfaro M."/>
            <person name="Sun H."/>
            <person name="Tritt A."/>
            <person name="Yoshinaga Y."/>
            <person name="Zwiers L.-H."/>
            <person name="Turgeon B."/>
            <person name="Goodwin S."/>
            <person name="Spatafora J."/>
            <person name="Crous P."/>
            <person name="Grigoriev I."/>
        </authorList>
    </citation>
    <scope>NUCLEOTIDE SEQUENCE [LARGE SCALE GENOMIC DNA]</scope>
    <source>
        <strain evidence="2">CBS 304.66</strain>
    </source>
</reference>
<gene>
    <name evidence="1" type="ORF">CC78DRAFT_613361</name>
</gene>
<evidence type="ECO:0000313" key="1">
    <source>
        <dbReference type="EMBL" id="KAF2268148.1"/>
    </source>
</evidence>
<name>A0A9P4KG66_9PLEO</name>
<dbReference type="OrthoDB" id="3800738at2759"/>